<dbReference type="InterPro" id="IPR010985">
    <property type="entry name" value="Ribbon_hlx_hlx"/>
</dbReference>
<dbReference type="AlphaFoldDB" id="A0A286TW97"/>
<accession>A0A286TW97</accession>
<feature type="compositionally biased region" description="Basic and acidic residues" evidence="1">
    <location>
        <begin position="76"/>
        <end position="91"/>
    </location>
</feature>
<dbReference type="InterPro" id="IPR013321">
    <property type="entry name" value="Arc_rbn_hlx_hlx"/>
</dbReference>
<dbReference type="OrthoDB" id="2389872at2"/>
<feature type="domain" description="Antitoxin FitA-like ribbon-helix-helix" evidence="2">
    <location>
        <begin position="12"/>
        <end position="47"/>
    </location>
</feature>
<evidence type="ECO:0000259" key="2">
    <source>
        <dbReference type="Pfam" id="PF22513"/>
    </source>
</evidence>
<protein>
    <recommendedName>
        <fullName evidence="2">Antitoxin FitA-like ribbon-helix-helix domain-containing protein</fullName>
    </recommendedName>
</protein>
<keyword evidence="4" id="KW-1185">Reference proteome</keyword>
<dbReference type="Gene3D" id="1.10.1220.10">
    <property type="entry name" value="Met repressor-like"/>
    <property type="match status" value="1"/>
</dbReference>
<gene>
    <name evidence="3" type="ORF">SCALIN_C05_0249</name>
</gene>
<organism evidence="3 4">
    <name type="scientific">Candidatus Scalindua japonica</name>
    <dbReference type="NCBI Taxonomy" id="1284222"/>
    <lineage>
        <taxon>Bacteria</taxon>
        <taxon>Pseudomonadati</taxon>
        <taxon>Planctomycetota</taxon>
        <taxon>Candidatus Brocadiia</taxon>
        <taxon>Candidatus Brocadiales</taxon>
        <taxon>Candidatus Scalinduaceae</taxon>
        <taxon>Candidatus Scalindua</taxon>
    </lineage>
</organism>
<evidence type="ECO:0000313" key="4">
    <source>
        <dbReference type="Proteomes" id="UP000218542"/>
    </source>
</evidence>
<evidence type="ECO:0000256" key="1">
    <source>
        <dbReference type="SAM" id="MobiDB-lite"/>
    </source>
</evidence>
<dbReference type="Pfam" id="PF22513">
    <property type="entry name" value="FitA-like_RHH"/>
    <property type="match status" value="1"/>
</dbReference>
<reference evidence="4" key="1">
    <citation type="journal article" date="2017" name="Environ. Microbiol. Rep.">
        <title>Genetic Diversity of Marine Anaerobic Ammonium-Oxidizing Bacteria as Revealed by Genomic and Proteomic Analyses of 'Candidatus Scalindua japonica'.</title>
        <authorList>
            <person name="Oshiki M."/>
            <person name="Mizuto K."/>
            <person name="Kimura Z."/>
            <person name="Kindaichi T."/>
            <person name="Satoh H."/>
            <person name="Okabe S."/>
        </authorList>
    </citation>
    <scope>NUCLEOTIDE SEQUENCE [LARGE SCALE GENOMIC DNA]</scope>
    <source>
        <strain evidence="4">husup-a2</strain>
    </source>
</reference>
<evidence type="ECO:0000313" key="3">
    <source>
        <dbReference type="EMBL" id="GAX60163.1"/>
    </source>
</evidence>
<dbReference type="Proteomes" id="UP000218542">
    <property type="component" value="Unassembled WGS sequence"/>
</dbReference>
<comment type="caution">
    <text evidence="3">The sequence shown here is derived from an EMBL/GenBank/DDBJ whole genome shotgun (WGS) entry which is preliminary data.</text>
</comment>
<feature type="region of interest" description="Disordered" evidence="1">
    <location>
        <begin position="76"/>
        <end position="102"/>
    </location>
</feature>
<dbReference type="InterPro" id="IPR053853">
    <property type="entry name" value="FitA-like_RHH"/>
</dbReference>
<dbReference type="SUPFAM" id="SSF47598">
    <property type="entry name" value="Ribbon-helix-helix"/>
    <property type="match status" value="1"/>
</dbReference>
<name>A0A286TW97_9BACT</name>
<dbReference type="EMBL" id="BAOS01000005">
    <property type="protein sequence ID" value="GAX60163.1"/>
    <property type="molecule type" value="Genomic_DNA"/>
</dbReference>
<dbReference type="GO" id="GO:0006355">
    <property type="term" value="P:regulation of DNA-templated transcription"/>
    <property type="evidence" value="ECO:0007669"/>
    <property type="project" value="InterPro"/>
</dbReference>
<sequence>MGGKRKGYTMQTITVKNIPDDIHKLLKDVAKFNHRSLNNEIINCLEKYLKIPKIDAASMLRKAQISRSKIKHRFSDSEIHDTKNKGAESQKWDLLANQKQRR</sequence>
<proteinExistence type="predicted"/>